<accession>A0A848J4Y0</accession>
<evidence type="ECO:0000313" key="1">
    <source>
        <dbReference type="EMBL" id="NMM50328.1"/>
    </source>
</evidence>
<gene>
    <name evidence="1" type="ORF">HH304_18105</name>
</gene>
<dbReference type="Proteomes" id="UP000559010">
    <property type="component" value="Unassembled WGS sequence"/>
</dbReference>
<sequence length="139" mass="16646">MLKQMIFLGLLFFTIHVSFGQDSVKVKDDEKVKYLLTKHDDFLSLSKKQEKELLTILKDRQKRIKEDGKEKYVLADLELFNREFYDKYYSILTDEQLLKLKKYKAKTHNSNSYYLKEKSKKMSKDDKATINKEDAELNF</sequence>
<reference evidence="1 2" key="1">
    <citation type="submission" date="2020-04" db="EMBL/GenBank/DDBJ databases">
        <title>Flammeovirgaceae bacterium KN852 isolated from deep sea.</title>
        <authorList>
            <person name="Zhang D.-C."/>
        </authorList>
    </citation>
    <scope>NUCLEOTIDE SEQUENCE [LARGE SCALE GENOMIC DNA]</scope>
    <source>
        <strain evidence="1 2">KN852</strain>
    </source>
</reference>
<dbReference type="EMBL" id="JABBNU010000012">
    <property type="protein sequence ID" value="NMM50328.1"/>
    <property type="molecule type" value="Genomic_DNA"/>
</dbReference>
<organism evidence="1 2">
    <name type="scientific">Marinigracilibium pacificum</name>
    <dbReference type="NCBI Taxonomy" id="2729599"/>
    <lineage>
        <taxon>Bacteria</taxon>
        <taxon>Pseudomonadati</taxon>
        <taxon>Bacteroidota</taxon>
        <taxon>Cytophagia</taxon>
        <taxon>Cytophagales</taxon>
        <taxon>Flammeovirgaceae</taxon>
        <taxon>Marinigracilibium</taxon>
    </lineage>
</organism>
<keyword evidence="2" id="KW-1185">Reference proteome</keyword>
<protein>
    <submittedName>
        <fullName evidence="1">Uncharacterized protein</fullName>
    </submittedName>
</protein>
<dbReference type="RefSeq" id="WP_169684692.1">
    <property type="nucleotide sequence ID" value="NZ_JABBNU010000012.1"/>
</dbReference>
<proteinExistence type="predicted"/>
<evidence type="ECO:0000313" key="2">
    <source>
        <dbReference type="Proteomes" id="UP000559010"/>
    </source>
</evidence>
<name>A0A848J4Y0_9BACT</name>
<dbReference type="AlphaFoldDB" id="A0A848J4Y0"/>
<comment type="caution">
    <text evidence="1">The sequence shown here is derived from an EMBL/GenBank/DDBJ whole genome shotgun (WGS) entry which is preliminary data.</text>
</comment>